<dbReference type="AlphaFoldDB" id="A0A9P6E987"/>
<feature type="transmembrane region" description="Helical" evidence="1">
    <location>
        <begin position="20"/>
        <end position="40"/>
    </location>
</feature>
<feature type="transmembrane region" description="Helical" evidence="1">
    <location>
        <begin position="190"/>
        <end position="212"/>
    </location>
</feature>
<feature type="transmembrane region" description="Helical" evidence="1">
    <location>
        <begin position="84"/>
        <end position="101"/>
    </location>
</feature>
<dbReference type="Proteomes" id="UP000807306">
    <property type="component" value="Unassembled WGS sequence"/>
</dbReference>
<comment type="caution">
    <text evidence="2">The sequence shown here is derived from an EMBL/GenBank/DDBJ whole genome shotgun (WGS) entry which is preliminary data.</text>
</comment>
<protein>
    <submittedName>
        <fullName evidence="2">Uncharacterized protein</fullName>
    </submittedName>
</protein>
<feature type="transmembrane region" description="Helical" evidence="1">
    <location>
        <begin position="113"/>
        <end position="132"/>
    </location>
</feature>
<dbReference type="OrthoDB" id="3038990at2759"/>
<reference evidence="2" key="1">
    <citation type="submission" date="2020-11" db="EMBL/GenBank/DDBJ databases">
        <authorList>
            <consortium name="DOE Joint Genome Institute"/>
            <person name="Ahrendt S."/>
            <person name="Riley R."/>
            <person name="Andreopoulos W."/>
            <person name="Labutti K."/>
            <person name="Pangilinan J."/>
            <person name="Ruiz-Duenas F.J."/>
            <person name="Barrasa J.M."/>
            <person name="Sanchez-Garcia M."/>
            <person name="Camarero S."/>
            <person name="Miyauchi S."/>
            <person name="Serrano A."/>
            <person name="Linde D."/>
            <person name="Babiker R."/>
            <person name="Drula E."/>
            <person name="Ayuso-Fernandez I."/>
            <person name="Pacheco R."/>
            <person name="Padilla G."/>
            <person name="Ferreira P."/>
            <person name="Barriuso J."/>
            <person name="Kellner H."/>
            <person name="Castanera R."/>
            <person name="Alfaro M."/>
            <person name="Ramirez L."/>
            <person name="Pisabarro A.G."/>
            <person name="Kuo A."/>
            <person name="Tritt A."/>
            <person name="Lipzen A."/>
            <person name="He G."/>
            <person name="Yan M."/>
            <person name="Ng V."/>
            <person name="Cullen D."/>
            <person name="Martin F."/>
            <person name="Rosso M.-N."/>
            <person name="Henrissat B."/>
            <person name="Hibbett D."/>
            <person name="Martinez A.T."/>
            <person name="Grigoriev I.V."/>
        </authorList>
    </citation>
    <scope>NUCLEOTIDE SEQUENCE</scope>
    <source>
        <strain evidence="2">CBS 506.95</strain>
    </source>
</reference>
<organism evidence="2 3">
    <name type="scientific">Crepidotus variabilis</name>
    <dbReference type="NCBI Taxonomy" id="179855"/>
    <lineage>
        <taxon>Eukaryota</taxon>
        <taxon>Fungi</taxon>
        <taxon>Dikarya</taxon>
        <taxon>Basidiomycota</taxon>
        <taxon>Agaricomycotina</taxon>
        <taxon>Agaricomycetes</taxon>
        <taxon>Agaricomycetidae</taxon>
        <taxon>Agaricales</taxon>
        <taxon>Agaricineae</taxon>
        <taxon>Crepidotaceae</taxon>
        <taxon>Crepidotus</taxon>
    </lineage>
</organism>
<keyword evidence="1" id="KW-1133">Transmembrane helix</keyword>
<evidence type="ECO:0000313" key="2">
    <source>
        <dbReference type="EMBL" id="KAF9524713.1"/>
    </source>
</evidence>
<sequence>MLTVRAEVTADELAAFEAELAILLNSLIVSGLTIMAWDWFEYLPEDVRLLFHQKIRVPTAVYFGARSPQFMGVAPTFYRMGPTAPMFIFTVHRGLVSLLLYFRVHALYLSNFLVRSVFILAMLAIIAVSLLYTEKSGVVSGGFDIMVFIAILYKLAWRSEVKEGVTEPKMRTSFWLPFKRNSHSKIADRFLWDSLFYVLWLLTPTSSLTIVVKIPQIMYFDIQIGSRWNMDTMYVDAVIVCVVACKIFRDMKLGLPGISGKAVSDGYQLSVAKPQSALAFGNRGANTINTSLFEHSSEA</sequence>
<evidence type="ECO:0000313" key="3">
    <source>
        <dbReference type="Proteomes" id="UP000807306"/>
    </source>
</evidence>
<dbReference type="EMBL" id="MU157894">
    <property type="protein sequence ID" value="KAF9524713.1"/>
    <property type="molecule type" value="Genomic_DNA"/>
</dbReference>
<accession>A0A9P6E987</accession>
<feature type="transmembrane region" description="Helical" evidence="1">
    <location>
        <begin position="138"/>
        <end position="156"/>
    </location>
</feature>
<proteinExistence type="predicted"/>
<keyword evidence="1" id="KW-0812">Transmembrane</keyword>
<gene>
    <name evidence="2" type="ORF">CPB83DRAFT_838711</name>
</gene>
<keyword evidence="3" id="KW-1185">Reference proteome</keyword>
<keyword evidence="1" id="KW-0472">Membrane</keyword>
<name>A0A9P6E987_9AGAR</name>
<evidence type="ECO:0000256" key="1">
    <source>
        <dbReference type="SAM" id="Phobius"/>
    </source>
</evidence>